<comment type="caution">
    <text evidence="1">The sequence shown here is derived from an EMBL/GenBank/DDBJ whole genome shotgun (WGS) entry which is preliminary data.</text>
</comment>
<protein>
    <submittedName>
        <fullName evidence="1">Uncharacterized protein</fullName>
    </submittedName>
</protein>
<dbReference type="EMBL" id="JACEIK010006563">
    <property type="protein sequence ID" value="MCE2055886.1"/>
    <property type="molecule type" value="Genomic_DNA"/>
</dbReference>
<reference evidence="1 2" key="1">
    <citation type="journal article" date="2021" name="BMC Genomics">
        <title>Datura genome reveals duplications of psychoactive alkaloid biosynthetic genes and high mutation rate following tissue culture.</title>
        <authorList>
            <person name="Rajewski A."/>
            <person name="Carter-House D."/>
            <person name="Stajich J."/>
            <person name="Litt A."/>
        </authorList>
    </citation>
    <scope>NUCLEOTIDE SEQUENCE [LARGE SCALE GENOMIC DNA]</scope>
    <source>
        <strain evidence="1">AR-01</strain>
    </source>
</reference>
<organism evidence="1 2">
    <name type="scientific">Datura stramonium</name>
    <name type="common">Jimsonweed</name>
    <name type="synonym">Common thornapple</name>
    <dbReference type="NCBI Taxonomy" id="4076"/>
    <lineage>
        <taxon>Eukaryota</taxon>
        <taxon>Viridiplantae</taxon>
        <taxon>Streptophyta</taxon>
        <taxon>Embryophyta</taxon>
        <taxon>Tracheophyta</taxon>
        <taxon>Spermatophyta</taxon>
        <taxon>Magnoliopsida</taxon>
        <taxon>eudicotyledons</taxon>
        <taxon>Gunneridae</taxon>
        <taxon>Pentapetalae</taxon>
        <taxon>asterids</taxon>
        <taxon>lamiids</taxon>
        <taxon>Solanales</taxon>
        <taxon>Solanaceae</taxon>
        <taxon>Solanoideae</taxon>
        <taxon>Datureae</taxon>
        <taxon>Datura</taxon>
    </lineage>
</organism>
<evidence type="ECO:0000313" key="1">
    <source>
        <dbReference type="EMBL" id="MCE2055886.1"/>
    </source>
</evidence>
<keyword evidence="2" id="KW-1185">Reference proteome</keyword>
<dbReference type="Proteomes" id="UP000823775">
    <property type="component" value="Unassembled WGS sequence"/>
</dbReference>
<gene>
    <name evidence="1" type="ORF">HAX54_043669</name>
</gene>
<proteinExistence type="predicted"/>
<name>A0ABS8W2N7_DATST</name>
<sequence length="137" mass="15050">MVSKSLLPLEVIFSPSQHQGSKRLSFSPCFTVSRWLSMPDILSDSGVWKQTPLLAPSSTGNKTPVNSSGKDHHMCCHVPLTAPTPATHRSHMPVCVPFSGDFFRKLFYVGGVAGYSNPIRAFIAFMHHQPPFQNPGD</sequence>
<evidence type="ECO:0000313" key="2">
    <source>
        <dbReference type="Proteomes" id="UP000823775"/>
    </source>
</evidence>
<accession>A0ABS8W2N7</accession>